<dbReference type="EMBL" id="JAGHQM010000628">
    <property type="protein sequence ID" value="KAH0559318.1"/>
    <property type="molecule type" value="Genomic_DNA"/>
</dbReference>
<evidence type="ECO:0000259" key="1">
    <source>
        <dbReference type="PROSITE" id="PS50011"/>
    </source>
</evidence>
<sequence>MDGLSIVSLVATIVQFVELGCKITSKAREIYKSADGSLEENIEVEVITKSLAQLNGKLKQPGGASLTEDELLLQQLSTKCQATADELLGVMASLKVEQGKDGKLRSLGKALKSVWKKDEIEDLEKRLAKFREELNLRITVSLREKLDLQALEQSDGFRNLDATTREIAKALLENRDIFTAELQAHTDALLKHQDSQTAILLQHQDSGIAQIIDAIRANTPCQAPTTSLQLQILSTISTMPPASVLSALQNMASILDKRLGASQVSSRALKHKPRDLTLPSALDTANARSTAMFQRHRRVLIEWKSINPELSGYVAAVILQRVDDIARLLRQEGKPAEMRTLSCLGYVVETQNREARYGFIYEMPRGEGPWSLAQLISSSHSAPTVEERVQLAATLAKALLLLHLSFWLHKSIRSANILFFSPTTTPPTTLTEPYLAGFEFSRSDDADPVTEIPGAVAEFNLYRHPECQGLPVEPVGSKDRASAKRPSFCRRFDIYSLGIVMLEIGLWRSAGEVKRDAVGSAGYGADTPDRFREWLLEEGVKEAERATDNIEYAKIVRKCLKGEAFEDDERAVQAFYLNVVRTLDRIAA</sequence>
<proteinExistence type="predicted"/>
<dbReference type="InterPro" id="IPR000719">
    <property type="entry name" value="Prot_kinase_dom"/>
</dbReference>
<dbReference type="InterPro" id="IPR011009">
    <property type="entry name" value="Kinase-like_dom_sf"/>
</dbReference>
<dbReference type="GO" id="GO:0004672">
    <property type="term" value="F:protein kinase activity"/>
    <property type="evidence" value="ECO:0007669"/>
    <property type="project" value="InterPro"/>
</dbReference>
<dbReference type="Gene3D" id="1.10.510.10">
    <property type="entry name" value="Transferase(Phosphotransferase) domain 1"/>
    <property type="match status" value="1"/>
</dbReference>
<evidence type="ECO:0000313" key="3">
    <source>
        <dbReference type="Proteomes" id="UP000750711"/>
    </source>
</evidence>
<dbReference type="GO" id="GO:0005524">
    <property type="term" value="F:ATP binding"/>
    <property type="evidence" value="ECO:0007669"/>
    <property type="project" value="InterPro"/>
</dbReference>
<keyword evidence="3" id="KW-1185">Reference proteome</keyword>
<evidence type="ECO:0000313" key="2">
    <source>
        <dbReference type="EMBL" id="KAH0559318.1"/>
    </source>
</evidence>
<dbReference type="AlphaFoldDB" id="A0A9P8RPK6"/>
<dbReference type="SUPFAM" id="SSF56112">
    <property type="entry name" value="Protein kinase-like (PK-like)"/>
    <property type="match status" value="1"/>
</dbReference>
<dbReference type="Pfam" id="PF24476">
    <property type="entry name" value="DUF7580"/>
    <property type="match status" value="1"/>
</dbReference>
<dbReference type="PANTHER" id="PTHR37542">
    <property type="entry name" value="HELO DOMAIN-CONTAINING PROTEIN-RELATED"/>
    <property type="match status" value="1"/>
</dbReference>
<organism evidence="2 3">
    <name type="scientific">Trichoglossum hirsutum</name>
    <dbReference type="NCBI Taxonomy" id="265104"/>
    <lineage>
        <taxon>Eukaryota</taxon>
        <taxon>Fungi</taxon>
        <taxon>Dikarya</taxon>
        <taxon>Ascomycota</taxon>
        <taxon>Pezizomycotina</taxon>
        <taxon>Geoglossomycetes</taxon>
        <taxon>Geoglossales</taxon>
        <taxon>Geoglossaceae</taxon>
        <taxon>Trichoglossum</taxon>
    </lineage>
</organism>
<dbReference type="PROSITE" id="PS50011">
    <property type="entry name" value="PROTEIN_KINASE_DOM"/>
    <property type="match status" value="1"/>
</dbReference>
<accession>A0A9P8RPK6</accession>
<name>A0A9P8RPK6_9PEZI</name>
<dbReference type="InterPro" id="IPR056002">
    <property type="entry name" value="DUF7580"/>
</dbReference>
<feature type="domain" description="Protein kinase" evidence="1">
    <location>
        <begin position="230"/>
        <end position="583"/>
    </location>
</feature>
<gene>
    <name evidence="2" type="ORF">GP486_004166</name>
</gene>
<dbReference type="PANTHER" id="PTHR37542:SF3">
    <property type="entry name" value="PRION-INHIBITION AND PROPAGATION HELO DOMAIN-CONTAINING PROTEIN"/>
    <property type="match status" value="1"/>
</dbReference>
<reference evidence="2" key="1">
    <citation type="submission" date="2021-03" db="EMBL/GenBank/DDBJ databases">
        <title>Comparative genomics and phylogenomic investigation of the class Geoglossomycetes provide insights into ecological specialization and systematics.</title>
        <authorList>
            <person name="Melie T."/>
            <person name="Pirro S."/>
            <person name="Miller A.N."/>
            <person name="Quandt A."/>
        </authorList>
    </citation>
    <scope>NUCLEOTIDE SEQUENCE</scope>
    <source>
        <strain evidence="2">CAQ_001_2017</strain>
    </source>
</reference>
<dbReference type="Proteomes" id="UP000750711">
    <property type="component" value="Unassembled WGS sequence"/>
</dbReference>
<protein>
    <recommendedName>
        <fullName evidence="1">Protein kinase domain-containing protein</fullName>
    </recommendedName>
</protein>
<comment type="caution">
    <text evidence="2">The sequence shown here is derived from an EMBL/GenBank/DDBJ whole genome shotgun (WGS) entry which is preliminary data.</text>
</comment>